<dbReference type="PANTHER" id="PTHR30183:SF2">
    <property type="entry name" value="IRON UTILIZATION PROTEIN"/>
    <property type="match status" value="1"/>
</dbReference>
<name>A0A1I0Q0B8_9RHOB</name>
<dbReference type="PANTHER" id="PTHR30183">
    <property type="entry name" value="MOLYBDENUM TRANSPORT SYSTEM PERMEASE PROTEIN MODB"/>
    <property type="match status" value="1"/>
</dbReference>
<organism evidence="9 10">
    <name type="scientific">Cognatiyoonia koreensis</name>
    <dbReference type="NCBI Taxonomy" id="364200"/>
    <lineage>
        <taxon>Bacteria</taxon>
        <taxon>Pseudomonadati</taxon>
        <taxon>Pseudomonadota</taxon>
        <taxon>Alphaproteobacteria</taxon>
        <taxon>Rhodobacterales</taxon>
        <taxon>Paracoccaceae</taxon>
        <taxon>Cognatiyoonia</taxon>
    </lineage>
</organism>
<comment type="similarity">
    <text evidence="7">Belongs to the binding-protein-dependent transport system permease family.</text>
</comment>
<feature type="transmembrane region" description="Helical" evidence="7">
    <location>
        <begin position="296"/>
        <end position="319"/>
    </location>
</feature>
<dbReference type="RefSeq" id="WP_089992348.1">
    <property type="nucleotide sequence ID" value="NZ_FOIZ01000001.1"/>
</dbReference>
<keyword evidence="3" id="KW-1003">Cell membrane</keyword>
<dbReference type="InterPro" id="IPR035906">
    <property type="entry name" value="MetI-like_sf"/>
</dbReference>
<dbReference type="PROSITE" id="PS50928">
    <property type="entry name" value="ABC_TM1"/>
    <property type="match status" value="2"/>
</dbReference>
<feature type="transmembrane region" description="Helical" evidence="7">
    <location>
        <begin position="61"/>
        <end position="88"/>
    </location>
</feature>
<dbReference type="EMBL" id="FOIZ01000001">
    <property type="protein sequence ID" value="SEW19935.1"/>
    <property type="molecule type" value="Genomic_DNA"/>
</dbReference>
<keyword evidence="2 7" id="KW-0813">Transport</keyword>
<evidence type="ECO:0000313" key="9">
    <source>
        <dbReference type="EMBL" id="SEW19935.1"/>
    </source>
</evidence>
<evidence type="ECO:0000256" key="7">
    <source>
        <dbReference type="RuleBase" id="RU363032"/>
    </source>
</evidence>
<feature type="transmembrane region" description="Helical" evidence="7">
    <location>
        <begin position="339"/>
        <end position="363"/>
    </location>
</feature>
<dbReference type="InterPro" id="IPR000515">
    <property type="entry name" value="MetI-like"/>
</dbReference>
<evidence type="ECO:0000256" key="1">
    <source>
        <dbReference type="ARBA" id="ARBA00004651"/>
    </source>
</evidence>
<feature type="transmembrane region" description="Helical" evidence="7">
    <location>
        <begin position="419"/>
        <end position="440"/>
    </location>
</feature>
<evidence type="ECO:0000256" key="6">
    <source>
        <dbReference type="ARBA" id="ARBA00023136"/>
    </source>
</evidence>
<gene>
    <name evidence="9" type="ORF">SAMN04488515_1551</name>
</gene>
<feature type="transmembrane region" description="Helical" evidence="7">
    <location>
        <begin position="248"/>
        <end position="268"/>
    </location>
</feature>
<reference evidence="9 10" key="1">
    <citation type="submission" date="2016-10" db="EMBL/GenBank/DDBJ databases">
        <authorList>
            <person name="de Groot N.N."/>
        </authorList>
    </citation>
    <scope>NUCLEOTIDE SEQUENCE [LARGE SCALE GENOMIC DNA]</scope>
    <source>
        <strain evidence="9 10">DSM 17925</strain>
    </source>
</reference>
<evidence type="ECO:0000256" key="5">
    <source>
        <dbReference type="ARBA" id="ARBA00022989"/>
    </source>
</evidence>
<dbReference type="GO" id="GO:0055085">
    <property type="term" value="P:transmembrane transport"/>
    <property type="evidence" value="ECO:0007669"/>
    <property type="project" value="InterPro"/>
</dbReference>
<feature type="transmembrane region" description="Helical" evidence="7">
    <location>
        <begin position="152"/>
        <end position="170"/>
    </location>
</feature>
<evidence type="ECO:0000259" key="8">
    <source>
        <dbReference type="PROSITE" id="PS50928"/>
    </source>
</evidence>
<sequence length="548" mass="58064">MSESIRRKYVGLSKLGLNGWAIGASLIALIVVAPILAVFYFALTPETNNWPHLVATVLPRYLSNTVILMVCVGALTAMVGTGAAWLVVMYRFPGRRWLQWALLMPLAVPAYVGAYALVDFLEYAGPVQTSIRDYFGYATSREYWFPEIRTRGAAIIVLSAALYPYVYILARAAFREQSGAAFEVARALGAGPFARFWRVGLPLARPAIAAGVAVVMMETVNDFGTVDYFAVQTLTTGIFTIWRSGGDLGGAAQIASLILVLVVVLVALEKLSRRKSRFAGSGRNQRPVVPTDLDGFGAMAATIACILPILIGFFLPLAVLLGHAFDADQWAAPGLRDALLRTLIVCGLAAVLTVAGGVFMVYGVRMSRSKLPGKLMPLTGLGYAAPGAVLAVGILFPLATIDNALADLVLWVTGTDPGLMLLGSAGVLVLAYVVRFFAIAQGTADAAFGRVADSLPMAARSLGHTAGGTLRAVHVPLVRASIASALLLVFVDAVKELPATLLLSYEETLATRVHAKASLENLSDAAPAALVITFVGLCAVLLLARTNR</sequence>
<feature type="transmembrane region" description="Helical" evidence="7">
    <location>
        <begin position="375"/>
        <end position="399"/>
    </location>
</feature>
<dbReference type="Pfam" id="PF00528">
    <property type="entry name" value="BPD_transp_1"/>
    <property type="match status" value="1"/>
</dbReference>
<dbReference type="Proteomes" id="UP000199167">
    <property type="component" value="Unassembled WGS sequence"/>
</dbReference>
<feature type="domain" description="ABC transmembrane type-1" evidence="8">
    <location>
        <begin position="62"/>
        <end position="270"/>
    </location>
</feature>
<accession>A0A1I0Q0B8</accession>
<dbReference type="AlphaFoldDB" id="A0A1I0Q0B8"/>
<feature type="transmembrane region" description="Helical" evidence="7">
    <location>
        <begin position="20"/>
        <end position="41"/>
    </location>
</feature>
<protein>
    <submittedName>
        <fullName evidence="9">Iron(III) transport system permease protein</fullName>
    </submittedName>
</protein>
<comment type="subcellular location">
    <subcellularLocation>
        <location evidence="1 7">Cell membrane</location>
        <topology evidence="1 7">Multi-pass membrane protein</topology>
    </subcellularLocation>
</comment>
<evidence type="ECO:0000256" key="4">
    <source>
        <dbReference type="ARBA" id="ARBA00022692"/>
    </source>
</evidence>
<feature type="transmembrane region" description="Helical" evidence="7">
    <location>
        <begin position="525"/>
        <end position="544"/>
    </location>
</feature>
<dbReference type="OrthoDB" id="9790211at2"/>
<dbReference type="STRING" id="364200.SAMN04488515_1551"/>
<evidence type="ECO:0000256" key="2">
    <source>
        <dbReference type="ARBA" id="ARBA00022448"/>
    </source>
</evidence>
<evidence type="ECO:0000256" key="3">
    <source>
        <dbReference type="ARBA" id="ARBA00022475"/>
    </source>
</evidence>
<dbReference type="SUPFAM" id="SSF161098">
    <property type="entry name" value="MetI-like"/>
    <property type="match status" value="2"/>
</dbReference>
<dbReference type="FunFam" id="1.10.3720.10:FF:000088">
    <property type="entry name" value="Iron(III) ABC transporter, permease protein"/>
    <property type="match status" value="1"/>
</dbReference>
<evidence type="ECO:0000313" key="10">
    <source>
        <dbReference type="Proteomes" id="UP000199167"/>
    </source>
</evidence>
<keyword evidence="6 7" id="KW-0472">Membrane</keyword>
<dbReference type="CDD" id="cd06261">
    <property type="entry name" value="TM_PBP2"/>
    <property type="match status" value="2"/>
</dbReference>
<dbReference type="GO" id="GO:0005886">
    <property type="term" value="C:plasma membrane"/>
    <property type="evidence" value="ECO:0007669"/>
    <property type="project" value="UniProtKB-SubCell"/>
</dbReference>
<feature type="transmembrane region" description="Helical" evidence="7">
    <location>
        <begin position="100"/>
        <end position="118"/>
    </location>
</feature>
<proteinExistence type="inferred from homology"/>
<dbReference type="Gene3D" id="1.10.3720.10">
    <property type="entry name" value="MetI-like"/>
    <property type="match status" value="2"/>
</dbReference>
<keyword evidence="4 7" id="KW-0812">Transmembrane</keyword>
<keyword evidence="5 7" id="KW-1133">Transmembrane helix</keyword>
<feature type="domain" description="ABC transmembrane type-1" evidence="8">
    <location>
        <begin position="339"/>
        <end position="543"/>
    </location>
</feature>
<keyword evidence="10" id="KW-1185">Reference proteome</keyword>